<dbReference type="VEuPathDB" id="FungiDB:SPSK_02014"/>
<protein>
    <submittedName>
        <fullName evidence="2">Uncharacterized protein</fullName>
    </submittedName>
</protein>
<organism evidence="2 3">
    <name type="scientific">Sporothrix schenckii 1099-18</name>
    <dbReference type="NCBI Taxonomy" id="1397361"/>
    <lineage>
        <taxon>Eukaryota</taxon>
        <taxon>Fungi</taxon>
        <taxon>Dikarya</taxon>
        <taxon>Ascomycota</taxon>
        <taxon>Pezizomycotina</taxon>
        <taxon>Sordariomycetes</taxon>
        <taxon>Sordariomycetidae</taxon>
        <taxon>Ophiostomatales</taxon>
        <taxon>Ophiostomataceae</taxon>
        <taxon>Sporothrix</taxon>
    </lineage>
</organism>
<dbReference type="Proteomes" id="UP000033710">
    <property type="component" value="Unassembled WGS sequence"/>
</dbReference>
<dbReference type="KEGG" id="ssck:SPSK_02014"/>
<dbReference type="GeneID" id="27664189"/>
<reference evidence="2 3" key="2">
    <citation type="journal article" date="2015" name="Eukaryot. Cell">
        <title>Asexual propagation of a virulent clone complex in a human and feline outbreak of sporotrichosis.</title>
        <authorList>
            <person name="Teixeira Mde M."/>
            <person name="Rodrigues A.M."/>
            <person name="Tsui C.K."/>
            <person name="de Almeida L.G."/>
            <person name="Van Diepeningen A.D."/>
            <person name="van den Ende B.G."/>
            <person name="Fernandes G.F."/>
            <person name="Kano R."/>
            <person name="Hamelin R.C."/>
            <person name="Lopes-Bezerra L.M."/>
            <person name="Vasconcelos A.T."/>
            <person name="de Hoog S."/>
            <person name="de Camargo Z.P."/>
            <person name="Felipe M.S."/>
        </authorList>
    </citation>
    <scope>NUCLEOTIDE SEQUENCE [LARGE SCALE GENOMIC DNA]</scope>
    <source>
        <strain evidence="2 3">1099-18</strain>
    </source>
</reference>
<feature type="region of interest" description="Disordered" evidence="1">
    <location>
        <begin position="1"/>
        <end position="81"/>
    </location>
</feature>
<evidence type="ECO:0000256" key="1">
    <source>
        <dbReference type="SAM" id="MobiDB-lite"/>
    </source>
</evidence>
<feature type="compositionally biased region" description="Polar residues" evidence="1">
    <location>
        <begin position="154"/>
        <end position="164"/>
    </location>
</feature>
<dbReference type="AlphaFoldDB" id="A0A0F2MCB4"/>
<comment type="caution">
    <text evidence="2">The sequence shown here is derived from an EMBL/GenBank/DDBJ whole genome shotgun (WGS) entry which is preliminary data.</text>
</comment>
<reference evidence="2 3" key="1">
    <citation type="journal article" date="2014" name="BMC Genomics">
        <title>Comparative genomics of the major fungal agents of human and animal Sporotrichosis: Sporothrix schenckii and Sporothrix brasiliensis.</title>
        <authorList>
            <person name="Teixeira M.M."/>
            <person name="de Almeida L.G."/>
            <person name="Kubitschek-Barreira P."/>
            <person name="Alves F.L."/>
            <person name="Kioshima E.S."/>
            <person name="Abadio A.K."/>
            <person name="Fernandes L."/>
            <person name="Derengowski L.S."/>
            <person name="Ferreira K.S."/>
            <person name="Souza R.C."/>
            <person name="Ruiz J.C."/>
            <person name="de Andrade N.C."/>
            <person name="Paes H.C."/>
            <person name="Nicola A.M."/>
            <person name="Albuquerque P."/>
            <person name="Gerber A.L."/>
            <person name="Martins V.P."/>
            <person name="Peconick L.D."/>
            <person name="Neto A.V."/>
            <person name="Chaucanez C.B."/>
            <person name="Silva P.A."/>
            <person name="Cunha O.L."/>
            <person name="de Oliveira F.F."/>
            <person name="dos Santos T.C."/>
            <person name="Barros A.L."/>
            <person name="Soares M.A."/>
            <person name="de Oliveira L.M."/>
            <person name="Marini M.M."/>
            <person name="Villalobos-Duno H."/>
            <person name="Cunha M.M."/>
            <person name="de Hoog S."/>
            <person name="da Silveira J.F."/>
            <person name="Henrissat B."/>
            <person name="Nino-Vega G.A."/>
            <person name="Cisalpino P.S."/>
            <person name="Mora-Montes H.M."/>
            <person name="Almeida S.R."/>
            <person name="Stajich J.E."/>
            <person name="Lopes-Bezerra L.M."/>
            <person name="Vasconcelos A.T."/>
            <person name="Felipe M.S."/>
        </authorList>
    </citation>
    <scope>NUCLEOTIDE SEQUENCE [LARGE SCALE GENOMIC DNA]</scope>
    <source>
        <strain evidence="2 3">1099-18</strain>
    </source>
</reference>
<dbReference type="EMBL" id="AXCR01000005">
    <property type="protein sequence ID" value="KJR87348.1"/>
    <property type="molecule type" value="Genomic_DNA"/>
</dbReference>
<proteinExistence type="predicted"/>
<feature type="region of interest" description="Disordered" evidence="1">
    <location>
        <begin position="145"/>
        <end position="164"/>
    </location>
</feature>
<dbReference type="RefSeq" id="XP_016590024.1">
    <property type="nucleotide sequence ID" value="XM_016728912.1"/>
</dbReference>
<gene>
    <name evidence="2" type="ORF">SPSK_02014</name>
</gene>
<name>A0A0F2MCB4_SPOSC</name>
<accession>A0A0F2MCB4</accession>
<feature type="region of interest" description="Disordered" evidence="1">
    <location>
        <begin position="118"/>
        <end position="139"/>
    </location>
</feature>
<evidence type="ECO:0000313" key="2">
    <source>
        <dbReference type="EMBL" id="KJR87348.1"/>
    </source>
</evidence>
<sequence>MIPLAGPETISGGGSAKTPPTQLRLSDSQNAGGPAREAVDAWVGASGASISHREPSPSRRRSPRRLTVYSRWENGPKSTGRIPQQFKKWKAARVGTKNEKRRGLNRFSVPLGLWRSRSPKRACSLSKASSTKSIPPRKNLYLKLSSAQDRKRQSSPLKPNVSQG</sequence>
<feature type="compositionally biased region" description="Polar residues" evidence="1">
    <location>
        <begin position="18"/>
        <end position="31"/>
    </location>
</feature>
<evidence type="ECO:0000313" key="3">
    <source>
        <dbReference type="Proteomes" id="UP000033710"/>
    </source>
</evidence>